<dbReference type="AlphaFoldDB" id="A0A9K3JWZ8"/>
<sequence length="53" mass="5992">MPIRNIPNPLDLRTVSFPKFLHLMPALNRCFRWVTHRTPSGDTISHLLPVGGA</sequence>
<evidence type="ECO:0000313" key="2">
    <source>
        <dbReference type="Proteomes" id="UP000215914"/>
    </source>
</evidence>
<name>A0A9K3JWZ8_HELAN</name>
<dbReference type="Proteomes" id="UP000215914">
    <property type="component" value="Unassembled WGS sequence"/>
</dbReference>
<gene>
    <name evidence="1" type="ORF">HanXRQr2_Chr01g0028321</name>
</gene>
<comment type="caution">
    <text evidence="1">The sequence shown here is derived from an EMBL/GenBank/DDBJ whole genome shotgun (WGS) entry which is preliminary data.</text>
</comment>
<protein>
    <submittedName>
        <fullName evidence="1">Uncharacterized protein</fullName>
    </submittedName>
</protein>
<reference evidence="1" key="2">
    <citation type="submission" date="2020-06" db="EMBL/GenBank/DDBJ databases">
        <title>Helianthus annuus Genome sequencing and assembly Release 2.</title>
        <authorList>
            <person name="Gouzy J."/>
            <person name="Langlade N."/>
            <person name="Munos S."/>
        </authorList>
    </citation>
    <scope>NUCLEOTIDE SEQUENCE</scope>
    <source>
        <tissue evidence="1">Leaves</tissue>
    </source>
</reference>
<proteinExistence type="predicted"/>
<evidence type="ECO:0000313" key="1">
    <source>
        <dbReference type="EMBL" id="KAF5822588.1"/>
    </source>
</evidence>
<dbReference type="EMBL" id="MNCJ02000316">
    <property type="protein sequence ID" value="KAF5822588.1"/>
    <property type="molecule type" value="Genomic_DNA"/>
</dbReference>
<accession>A0A9K3JWZ8</accession>
<dbReference type="Gramene" id="mRNA:HanXRQr2_Chr01g0028321">
    <property type="protein sequence ID" value="CDS:HanXRQr2_Chr01g0028321.1"/>
    <property type="gene ID" value="HanXRQr2_Chr01g0028321"/>
</dbReference>
<reference evidence="1" key="1">
    <citation type="journal article" date="2017" name="Nature">
        <title>The sunflower genome provides insights into oil metabolism, flowering and Asterid evolution.</title>
        <authorList>
            <person name="Badouin H."/>
            <person name="Gouzy J."/>
            <person name="Grassa C.J."/>
            <person name="Murat F."/>
            <person name="Staton S.E."/>
            <person name="Cottret L."/>
            <person name="Lelandais-Briere C."/>
            <person name="Owens G.L."/>
            <person name="Carrere S."/>
            <person name="Mayjonade B."/>
            <person name="Legrand L."/>
            <person name="Gill N."/>
            <person name="Kane N.C."/>
            <person name="Bowers J.E."/>
            <person name="Hubner S."/>
            <person name="Bellec A."/>
            <person name="Berard A."/>
            <person name="Berges H."/>
            <person name="Blanchet N."/>
            <person name="Boniface M.C."/>
            <person name="Brunel D."/>
            <person name="Catrice O."/>
            <person name="Chaidir N."/>
            <person name="Claudel C."/>
            <person name="Donnadieu C."/>
            <person name="Faraut T."/>
            <person name="Fievet G."/>
            <person name="Helmstetter N."/>
            <person name="King M."/>
            <person name="Knapp S.J."/>
            <person name="Lai Z."/>
            <person name="Le Paslier M.C."/>
            <person name="Lippi Y."/>
            <person name="Lorenzon L."/>
            <person name="Mandel J.R."/>
            <person name="Marage G."/>
            <person name="Marchand G."/>
            <person name="Marquand E."/>
            <person name="Bret-Mestries E."/>
            <person name="Morien E."/>
            <person name="Nambeesan S."/>
            <person name="Nguyen T."/>
            <person name="Pegot-Espagnet P."/>
            <person name="Pouilly N."/>
            <person name="Raftis F."/>
            <person name="Sallet E."/>
            <person name="Schiex T."/>
            <person name="Thomas J."/>
            <person name="Vandecasteele C."/>
            <person name="Vares D."/>
            <person name="Vear F."/>
            <person name="Vautrin S."/>
            <person name="Crespi M."/>
            <person name="Mangin B."/>
            <person name="Burke J.M."/>
            <person name="Salse J."/>
            <person name="Munos S."/>
            <person name="Vincourt P."/>
            <person name="Rieseberg L.H."/>
            <person name="Langlade N.B."/>
        </authorList>
    </citation>
    <scope>NUCLEOTIDE SEQUENCE</scope>
    <source>
        <tissue evidence="1">Leaves</tissue>
    </source>
</reference>
<keyword evidence="2" id="KW-1185">Reference proteome</keyword>
<organism evidence="1 2">
    <name type="scientific">Helianthus annuus</name>
    <name type="common">Common sunflower</name>
    <dbReference type="NCBI Taxonomy" id="4232"/>
    <lineage>
        <taxon>Eukaryota</taxon>
        <taxon>Viridiplantae</taxon>
        <taxon>Streptophyta</taxon>
        <taxon>Embryophyta</taxon>
        <taxon>Tracheophyta</taxon>
        <taxon>Spermatophyta</taxon>
        <taxon>Magnoliopsida</taxon>
        <taxon>eudicotyledons</taxon>
        <taxon>Gunneridae</taxon>
        <taxon>Pentapetalae</taxon>
        <taxon>asterids</taxon>
        <taxon>campanulids</taxon>
        <taxon>Asterales</taxon>
        <taxon>Asteraceae</taxon>
        <taxon>Asteroideae</taxon>
        <taxon>Heliantheae alliance</taxon>
        <taxon>Heliantheae</taxon>
        <taxon>Helianthus</taxon>
    </lineage>
</organism>